<dbReference type="EMBL" id="UINC01011307">
    <property type="protein sequence ID" value="SVA49964.1"/>
    <property type="molecule type" value="Genomic_DNA"/>
</dbReference>
<gene>
    <name evidence="1" type="ORF">METZ01_LOCUS102818</name>
</gene>
<name>A0A381WBW2_9ZZZZ</name>
<feature type="non-terminal residue" evidence="1">
    <location>
        <position position="29"/>
    </location>
</feature>
<feature type="non-terminal residue" evidence="1">
    <location>
        <position position="1"/>
    </location>
</feature>
<evidence type="ECO:0000313" key="1">
    <source>
        <dbReference type="EMBL" id="SVA49964.1"/>
    </source>
</evidence>
<organism evidence="1">
    <name type="scientific">marine metagenome</name>
    <dbReference type="NCBI Taxonomy" id="408172"/>
    <lineage>
        <taxon>unclassified sequences</taxon>
        <taxon>metagenomes</taxon>
        <taxon>ecological metagenomes</taxon>
    </lineage>
</organism>
<dbReference type="AlphaFoldDB" id="A0A381WBW2"/>
<protein>
    <submittedName>
        <fullName evidence="1">Uncharacterized protein</fullName>
    </submittedName>
</protein>
<accession>A0A381WBW2</accession>
<proteinExistence type="predicted"/>
<reference evidence="1" key="1">
    <citation type="submission" date="2018-05" db="EMBL/GenBank/DDBJ databases">
        <authorList>
            <person name="Lanie J.A."/>
            <person name="Ng W.-L."/>
            <person name="Kazmierczak K.M."/>
            <person name="Andrzejewski T.M."/>
            <person name="Davidsen T.M."/>
            <person name="Wayne K.J."/>
            <person name="Tettelin H."/>
            <person name="Glass J.I."/>
            <person name="Rusch D."/>
            <person name="Podicherti R."/>
            <person name="Tsui H.-C.T."/>
            <person name="Winkler M.E."/>
        </authorList>
    </citation>
    <scope>NUCLEOTIDE SEQUENCE</scope>
</reference>
<sequence length="29" mass="3508">RMLLATFGKRIPKRPYYPRSFGSLYRVCM</sequence>